<protein>
    <submittedName>
        <fullName evidence="2">Uncharacterized protein</fullName>
    </submittedName>
</protein>
<name>A0A2A6RDA3_9CHLR</name>
<dbReference type="OrthoDB" id="9854044at2"/>
<gene>
    <name evidence="2" type="ORF">CJ255_21010</name>
</gene>
<organism evidence="2 3">
    <name type="scientific">Candidatus Viridilinea mediisalina</name>
    <dbReference type="NCBI Taxonomy" id="2024553"/>
    <lineage>
        <taxon>Bacteria</taxon>
        <taxon>Bacillati</taxon>
        <taxon>Chloroflexota</taxon>
        <taxon>Chloroflexia</taxon>
        <taxon>Chloroflexales</taxon>
        <taxon>Chloroflexineae</taxon>
        <taxon>Oscillochloridaceae</taxon>
        <taxon>Candidatus Viridilinea</taxon>
    </lineage>
</organism>
<reference evidence="3" key="1">
    <citation type="submission" date="2017-08" db="EMBL/GenBank/DDBJ databases">
        <authorList>
            <person name="Grouzdev D.S."/>
            <person name="Gaisin V.A."/>
            <person name="Rysina M.S."/>
            <person name="Gorlenko V.M."/>
        </authorList>
    </citation>
    <scope>NUCLEOTIDE SEQUENCE [LARGE SCALE GENOMIC DNA]</scope>
    <source>
        <strain evidence="3">Kir15-3F</strain>
    </source>
</reference>
<dbReference type="RefSeq" id="WP_097646035.1">
    <property type="nucleotide sequence ID" value="NZ_NQWI01000196.1"/>
</dbReference>
<accession>A0A2A6RDA3</accession>
<dbReference type="AlphaFoldDB" id="A0A2A6RDA3"/>
<evidence type="ECO:0000256" key="1">
    <source>
        <dbReference type="SAM" id="MobiDB-lite"/>
    </source>
</evidence>
<dbReference type="Proteomes" id="UP000220527">
    <property type="component" value="Unassembled WGS sequence"/>
</dbReference>
<proteinExistence type="predicted"/>
<comment type="caution">
    <text evidence="2">The sequence shown here is derived from an EMBL/GenBank/DDBJ whole genome shotgun (WGS) entry which is preliminary data.</text>
</comment>
<keyword evidence="3" id="KW-1185">Reference proteome</keyword>
<feature type="region of interest" description="Disordered" evidence="1">
    <location>
        <begin position="83"/>
        <end position="103"/>
    </location>
</feature>
<evidence type="ECO:0000313" key="3">
    <source>
        <dbReference type="Proteomes" id="UP000220527"/>
    </source>
</evidence>
<sequence>MASLRMGAPGELWLVLHGAAENVILTTVRRWPHWLRVEVERDPADKSQCVSVTLVTGCDQEATLREILRRSFGLIFPPEGGNRSLALSPIIKPQQRGSKPRLR</sequence>
<evidence type="ECO:0000313" key="2">
    <source>
        <dbReference type="EMBL" id="PDW00172.1"/>
    </source>
</evidence>
<dbReference type="EMBL" id="NQWI01000196">
    <property type="protein sequence ID" value="PDW00172.1"/>
    <property type="molecule type" value="Genomic_DNA"/>
</dbReference>